<dbReference type="InterPro" id="IPR025381">
    <property type="entry name" value="DUF4296"/>
</dbReference>
<dbReference type="Proteomes" id="UP000516764">
    <property type="component" value="Chromosome"/>
</dbReference>
<evidence type="ECO:0000313" key="2">
    <source>
        <dbReference type="EMBL" id="QOD59929.1"/>
    </source>
</evidence>
<feature type="domain" description="DUF4296" evidence="1">
    <location>
        <begin position="25"/>
        <end position="105"/>
    </location>
</feature>
<dbReference type="KEGG" id="phal:H9I45_11295"/>
<dbReference type="Pfam" id="PF14129">
    <property type="entry name" value="DUF4296"/>
    <property type="match status" value="1"/>
</dbReference>
<accession>A0A7L8ADJ1</accession>
<keyword evidence="3" id="KW-1185">Reference proteome</keyword>
<dbReference type="AlphaFoldDB" id="A0A7L8ADJ1"/>
<evidence type="ECO:0000259" key="1">
    <source>
        <dbReference type="Pfam" id="PF14129"/>
    </source>
</evidence>
<dbReference type="PROSITE" id="PS51257">
    <property type="entry name" value="PROKAR_LIPOPROTEIN"/>
    <property type="match status" value="1"/>
</dbReference>
<dbReference type="RefSeq" id="WP_088352833.1">
    <property type="nucleotide sequence ID" value="NZ_CP061813.1"/>
</dbReference>
<protein>
    <submittedName>
        <fullName evidence="2">DUF4296 domain-containing protein</fullName>
    </submittedName>
</protein>
<proteinExistence type="predicted"/>
<evidence type="ECO:0000313" key="3">
    <source>
        <dbReference type="Proteomes" id="UP000516764"/>
    </source>
</evidence>
<dbReference type="EMBL" id="CP061813">
    <property type="protein sequence ID" value="QOD59929.1"/>
    <property type="molecule type" value="Genomic_DNA"/>
</dbReference>
<dbReference type="OrthoDB" id="1525222at2"/>
<gene>
    <name evidence="2" type="ORF">H9I45_11295</name>
</gene>
<organism evidence="2 3">
    <name type="scientific">Polaribacter haliotis</name>
    <dbReference type="NCBI Taxonomy" id="1888915"/>
    <lineage>
        <taxon>Bacteria</taxon>
        <taxon>Pseudomonadati</taxon>
        <taxon>Bacteroidota</taxon>
        <taxon>Flavobacteriia</taxon>
        <taxon>Flavobacteriales</taxon>
        <taxon>Flavobacteriaceae</taxon>
    </lineage>
</organism>
<reference evidence="2 3" key="1">
    <citation type="journal article" date="2016" name="Int. J. Syst. Evol. Microbiol.">
        <title>Polaribacter haliotis sp. nov., isolated from the gut of abalone Haliotis discus hannai.</title>
        <authorList>
            <person name="Kim Y.O."/>
            <person name="Park I.S."/>
            <person name="Park S."/>
            <person name="Nam B.H."/>
            <person name="Park J.M."/>
            <person name="Kim D.G."/>
            <person name="Yoon J.H."/>
        </authorList>
    </citation>
    <scope>NUCLEOTIDE SEQUENCE [LARGE SCALE GENOMIC DNA]</scope>
    <source>
        <strain evidence="2 3">KCTC 52418</strain>
    </source>
</reference>
<name>A0A7L8ADJ1_9FLAO</name>
<sequence length="156" mass="18094">MKKLTALFILAFLVSCTSNTIFEKPKDLIPQDTMSLLLQDMMIAGSAKFITNTNKEKNINYMPFVYDKFKIDSTRFMSSNFYYMSRIDLYQKMLEEAKGNLEKRSAFFKKQKTALDSIRKDSIDTALKLQIKLDSLKIINDSLGKLKKDIFKDSIK</sequence>